<dbReference type="InterPro" id="IPR018162">
    <property type="entry name" value="Ala-tRNA-ligase_IIc_anticod-bd"/>
</dbReference>
<evidence type="ECO:0000256" key="7">
    <source>
        <dbReference type="ARBA" id="ARBA00022840"/>
    </source>
</evidence>
<dbReference type="Gene3D" id="6.10.250.550">
    <property type="match status" value="1"/>
</dbReference>
<dbReference type="SUPFAM" id="SSF50447">
    <property type="entry name" value="Translation proteins"/>
    <property type="match status" value="1"/>
</dbReference>
<comment type="caution">
    <text evidence="14">The sequence shown here is derived from an EMBL/GenBank/DDBJ whole genome shotgun (WGS) entry which is preliminary data.</text>
</comment>
<dbReference type="RefSeq" id="WP_184020701.1">
    <property type="nucleotide sequence ID" value="NZ_JACIJC010000005.1"/>
</dbReference>
<evidence type="ECO:0000256" key="9">
    <source>
        <dbReference type="ARBA" id="ARBA00022917"/>
    </source>
</evidence>
<dbReference type="Gene3D" id="3.30.54.20">
    <property type="match status" value="1"/>
</dbReference>
<dbReference type="GO" id="GO:0002161">
    <property type="term" value="F:aminoacyl-tRNA deacylase activity"/>
    <property type="evidence" value="ECO:0007669"/>
    <property type="project" value="TreeGrafter"/>
</dbReference>
<keyword evidence="2 11" id="KW-0820">tRNA-binding</keyword>
<dbReference type="InterPro" id="IPR018163">
    <property type="entry name" value="Thr/Ala-tRNA-synth_IIc_edit"/>
</dbReference>
<dbReference type="SUPFAM" id="SSF101353">
    <property type="entry name" value="Putative anticodon-binding domain of alanyl-tRNA synthetase (AlaRS)"/>
    <property type="match status" value="1"/>
</dbReference>
<sequence length="885" mass="94146">MTSTNDIRRSFLDYFASEGHERVPSAPLVPHNDPTLMFVNAGMVPFKNVFTGLEKRPYVTATSSQKCVRAGGKHNDLDNVGYTARHHTFFEMLGNFSFGDYFKERAITLAWNLITREWGISGDRLTVTVYHTDDEAFDLWKKIAGLPESRIIRIATSDNFWAMGDSGPCGPCSEIFYDHGDYIFGGPPGSPDEDGDRFVEIWNLVFMQYDQILGGDRLALPKPSIDTGMGLERVAAVLQGVTDNYDTDTFKALIAESGALTQTLTTGDNQASHRVIADHLRAAGFLVADGVLPANEGRGYVLRRIMRRAMRHAHLLGAKEPLMHRLVPSLVAEMGGAYPELVRAQPLIEATLAQEETRFRQTLQNGLRLLDEATAGLNAGDTLPGATAFKLYDTFGFPYDLTEDALRAQSLQVDRAGFDAAMAEQKAAARAAWKGSGDKASDDVWFDVAEEAGGTEFTGYTSSEGEGQVVALVKDGKRIERAEAGDSVVILTNQTPFYGESGGQMGDAGIVSNDSGLKAIVEDTSKPLGRLHAMKARIESGAISVGDNVKLAIDVTRRDQVRANHSATHLLHAALRNRLGGHVSQKGSLVAPDRLRFDFSHNAALTPAEIADIEADVNAQIRGNEAVTTRLMTPDDAVAAGALALFGEKYGDEVRVLSMGRGTDNNYSVELCGGTHVNALGDIALLKIISESAVSSGIRRIEALTGEAARLWLVARDERLREAAAALKTAPDDVPARVAALMDERKKLERELAEAKKALAMGGGAGAAETAGPEQVGGYAFLGQIVEGLDPKGLRGAVDEMKARVVSGIAALVAVNEGRASVAVGITADLAGAVNAVDLVKAAVAALGGQGGGGRPDMAQGGGPDGDKGAEAIAAVKAVLERVPA</sequence>
<name>A0A7W9AKG2_9SPHN</name>
<dbReference type="Gene3D" id="3.30.980.10">
    <property type="entry name" value="Threonyl-trna Synthetase, Chain A, domain 2"/>
    <property type="match status" value="1"/>
</dbReference>
<dbReference type="InterPro" id="IPR045864">
    <property type="entry name" value="aa-tRNA-synth_II/BPL/LPL"/>
</dbReference>
<dbReference type="Gene3D" id="3.30.930.10">
    <property type="entry name" value="Bira Bifunctional Protein, Domain 2"/>
    <property type="match status" value="1"/>
</dbReference>
<dbReference type="PANTHER" id="PTHR11777:SF9">
    <property type="entry name" value="ALANINE--TRNA LIGASE, CYTOPLASMIC"/>
    <property type="match status" value="1"/>
</dbReference>
<keyword evidence="15" id="KW-1185">Reference proteome</keyword>
<dbReference type="PRINTS" id="PR00980">
    <property type="entry name" value="TRNASYNTHALA"/>
</dbReference>
<dbReference type="InterPro" id="IPR012947">
    <property type="entry name" value="tRNA_SAD"/>
</dbReference>
<dbReference type="GO" id="GO:0045892">
    <property type="term" value="P:negative regulation of DNA-templated transcription"/>
    <property type="evidence" value="ECO:0007669"/>
    <property type="project" value="TreeGrafter"/>
</dbReference>
<dbReference type="PANTHER" id="PTHR11777">
    <property type="entry name" value="ALANYL-TRNA SYNTHETASE"/>
    <property type="match status" value="1"/>
</dbReference>
<dbReference type="InterPro" id="IPR050058">
    <property type="entry name" value="Ala-tRNA_ligase"/>
</dbReference>
<dbReference type="GO" id="GO:0006419">
    <property type="term" value="P:alanyl-tRNA aminoacylation"/>
    <property type="evidence" value="ECO:0007669"/>
    <property type="project" value="UniProtKB-UniRule"/>
</dbReference>
<evidence type="ECO:0000256" key="6">
    <source>
        <dbReference type="ARBA" id="ARBA00022833"/>
    </source>
</evidence>
<feature type="binding site" evidence="11">
    <location>
        <position position="672"/>
    </location>
    <ligand>
        <name>Zn(2+)</name>
        <dbReference type="ChEBI" id="CHEBI:29105"/>
    </ligand>
</feature>
<comment type="domain">
    <text evidence="11">Consists of three domains; the N-terminal catalytic domain, the editing domain and the C-terminal C-Ala domain. The editing domain removes incorrectly charged amino acids, while the C-Ala domain, along with tRNA(Ala), serves as a bridge to cooperatively bring together the editing and aminoacylation centers thus stimulating deacylation of misacylated tRNAs.</text>
</comment>
<keyword evidence="9 11" id="KW-0648">Protein biosynthesis</keyword>
<comment type="subcellular location">
    <subcellularLocation>
        <location evidence="11">Cytoplasm</location>
    </subcellularLocation>
</comment>
<comment type="catalytic activity">
    <reaction evidence="11">
        <text>tRNA(Ala) + L-alanine + ATP = L-alanyl-tRNA(Ala) + AMP + diphosphate</text>
        <dbReference type="Rhea" id="RHEA:12540"/>
        <dbReference type="Rhea" id="RHEA-COMP:9657"/>
        <dbReference type="Rhea" id="RHEA-COMP:9923"/>
        <dbReference type="ChEBI" id="CHEBI:30616"/>
        <dbReference type="ChEBI" id="CHEBI:33019"/>
        <dbReference type="ChEBI" id="CHEBI:57972"/>
        <dbReference type="ChEBI" id="CHEBI:78442"/>
        <dbReference type="ChEBI" id="CHEBI:78497"/>
        <dbReference type="ChEBI" id="CHEBI:456215"/>
        <dbReference type="EC" id="6.1.1.7"/>
    </reaction>
</comment>
<evidence type="ECO:0000259" key="13">
    <source>
        <dbReference type="PROSITE" id="PS50860"/>
    </source>
</evidence>
<dbReference type="InterPro" id="IPR002318">
    <property type="entry name" value="Ala-tRNA-lgiase_IIc"/>
</dbReference>
<feature type="domain" description="Alanyl-transfer RNA synthetases family profile" evidence="13">
    <location>
        <begin position="2"/>
        <end position="715"/>
    </location>
</feature>
<organism evidence="14 15">
    <name type="scientific">Sphingobium boeckii</name>
    <dbReference type="NCBI Taxonomy" id="1082345"/>
    <lineage>
        <taxon>Bacteria</taxon>
        <taxon>Pseudomonadati</taxon>
        <taxon>Pseudomonadota</taxon>
        <taxon>Alphaproteobacteria</taxon>
        <taxon>Sphingomonadales</taxon>
        <taxon>Sphingomonadaceae</taxon>
        <taxon>Sphingobium</taxon>
    </lineage>
</organism>
<dbReference type="Pfam" id="PF07973">
    <property type="entry name" value="tRNA_SAD"/>
    <property type="match status" value="1"/>
</dbReference>
<reference evidence="14 15" key="1">
    <citation type="submission" date="2020-08" db="EMBL/GenBank/DDBJ databases">
        <title>Genomic Encyclopedia of Type Strains, Phase IV (KMG-IV): sequencing the most valuable type-strain genomes for metagenomic binning, comparative biology and taxonomic classification.</title>
        <authorList>
            <person name="Goeker M."/>
        </authorList>
    </citation>
    <scope>NUCLEOTIDE SEQUENCE [LARGE SCALE GENOMIC DNA]</scope>
    <source>
        <strain evidence="14 15">DSM 25079</strain>
    </source>
</reference>
<comment type="cofactor">
    <cofactor evidence="11">
        <name>Zn(2+)</name>
        <dbReference type="ChEBI" id="CHEBI:29105"/>
    </cofactor>
    <text evidence="11">Binds 1 zinc ion per subunit.</text>
</comment>
<dbReference type="InterPro" id="IPR023033">
    <property type="entry name" value="Ala_tRNA_ligase_euk/bac"/>
</dbReference>
<evidence type="ECO:0000313" key="15">
    <source>
        <dbReference type="Proteomes" id="UP000549617"/>
    </source>
</evidence>
<dbReference type="GO" id="GO:0005524">
    <property type="term" value="F:ATP binding"/>
    <property type="evidence" value="ECO:0007669"/>
    <property type="project" value="UniProtKB-UniRule"/>
</dbReference>
<keyword evidence="3 11" id="KW-0436">Ligase</keyword>
<protein>
    <recommendedName>
        <fullName evidence="11">Alanine--tRNA ligase</fullName>
        <ecNumber evidence="11">6.1.1.7</ecNumber>
    </recommendedName>
    <alternativeName>
        <fullName evidence="11">Alanyl-tRNA synthetase</fullName>
        <shortName evidence="11">AlaRS</shortName>
    </alternativeName>
</protein>
<feature type="binding site" evidence="11">
    <location>
        <position position="676"/>
    </location>
    <ligand>
        <name>Zn(2+)</name>
        <dbReference type="ChEBI" id="CHEBI:29105"/>
    </ligand>
</feature>
<dbReference type="CDD" id="cd00673">
    <property type="entry name" value="AlaRS_core"/>
    <property type="match status" value="1"/>
</dbReference>
<keyword evidence="10 11" id="KW-0030">Aminoacyl-tRNA synthetase</keyword>
<keyword evidence="7 11" id="KW-0067">ATP-binding</keyword>
<keyword evidence="11" id="KW-0963">Cytoplasm</keyword>
<evidence type="ECO:0000313" key="14">
    <source>
        <dbReference type="EMBL" id="MBB5687338.1"/>
    </source>
</evidence>
<dbReference type="FunFam" id="3.10.310.40:FF:000001">
    <property type="entry name" value="Alanine--tRNA ligase"/>
    <property type="match status" value="1"/>
</dbReference>
<dbReference type="GO" id="GO:0008270">
    <property type="term" value="F:zinc ion binding"/>
    <property type="evidence" value="ECO:0007669"/>
    <property type="project" value="UniProtKB-UniRule"/>
</dbReference>
<evidence type="ECO:0000256" key="11">
    <source>
        <dbReference type="HAMAP-Rule" id="MF_00036"/>
    </source>
</evidence>
<dbReference type="GO" id="GO:0000049">
    <property type="term" value="F:tRNA binding"/>
    <property type="evidence" value="ECO:0007669"/>
    <property type="project" value="UniProtKB-KW"/>
</dbReference>
<dbReference type="SMART" id="SM00863">
    <property type="entry name" value="tRNA_SAD"/>
    <property type="match status" value="1"/>
</dbReference>
<dbReference type="GO" id="GO:0005829">
    <property type="term" value="C:cytosol"/>
    <property type="evidence" value="ECO:0007669"/>
    <property type="project" value="TreeGrafter"/>
</dbReference>
<feature type="region of interest" description="Disordered" evidence="12">
    <location>
        <begin position="849"/>
        <end position="869"/>
    </location>
</feature>
<dbReference type="NCBIfam" id="TIGR00344">
    <property type="entry name" value="alaS"/>
    <property type="match status" value="1"/>
</dbReference>
<dbReference type="FunFam" id="3.30.980.10:FF:000004">
    <property type="entry name" value="Alanine--tRNA ligase, cytoplasmic"/>
    <property type="match status" value="1"/>
</dbReference>
<proteinExistence type="inferred from homology"/>
<evidence type="ECO:0000256" key="10">
    <source>
        <dbReference type="ARBA" id="ARBA00023146"/>
    </source>
</evidence>
<evidence type="ECO:0000256" key="8">
    <source>
        <dbReference type="ARBA" id="ARBA00022884"/>
    </source>
</evidence>
<evidence type="ECO:0000256" key="2">
    <source>
        <dbReference type="ARBA" id="ARBA00022555"/>
    </source>
</evidence>
<dbReference type="EMBL" id="JACIJC010000005">
    <property type="protein sequence ID" value="MBB5687338.1"/>
    <property type="molecule type" value="Genomic_DNA"/>
</dbReference>
<feature type="binding site" evidence="11">
    <location>
        <position position="565"/>
    </location>
    <ligand>
        <name>Zn(2+)</name>
        <dbReference type="ChEBI" id="CHEBI:29105"/>
    </ligand>
</feature>
<dbReference type="Pfam" id="PF02272">
    <property type="entry name" value="DHHA1"/>
    <property type="match status" value="1"/>
</dbReference>
<comment type="similarity">
    <text evidence="1 11">Belongs to the class-II aminoacyl-tRNA synthetase family.</text>
</comment>
<dbReference type="EC" id="6.1.1.7" evidence="11"/>
<dbReference type="InterPro" id="IPR018164">
    <property type="entry name" value="Ala-tRNA-synth_IIc_N"/>
</dbReference>
<feature type="compositionally biased region" description="Gly residues" evidence="12">
    <location>
        <begin position="849"/>
        <end position="864"/>
    </location>
</feature>
<evidence type="ECO:0000256" key="3">
    <source>
        <dbReference type="ARBA" id="ARBA00022598"/>
    </source>
</evidence>
<dbReference type="SUPFAM" id="SSF55186">
    <property type="entry name" value="ThrRS/AlaRS common domain"/>
    <property type="match status" value="1"/>
</dbReference>
<dbReference type="Proteomes" id="UP000549617">
    <property type="component" value="Unassembled WGS sequence"/>
</dbReference>
<gene>
    <name evidence="11" type="primary">alaS</name>
    <name evidence="14" type="ORF">FHS49_003366</name>
</gene>
<evidence type="ECO:0000256" key="12">
    <source>
        <dbReference type="SAM" id="MobiDB-lite"/>
    </source>
</evidence>
<feature type="binding site" evidence="11">
    <location>
        <position position="569"/>
    </location>
    <ligand>
        <name>Zn(2+)</name>
        <dbReference type="ChEBI" id="CHEBI:29105"/>
    </ligand>
</feature>
<evidence type="ECO:0000256" key="1">
    <source>
        <dbReference type="ARBA" id="ARBA00008226"/>
    </source>
</evidence>
<keyword evidence="8 11" id="KW-0694">RNA-binding</keyword>
<comment type="function">
    <text evidence="11">Catalyzes the attachment of alanine to tRNA(Ala) in a two-step reaction: alanine is first activated by ATP to form Ala-AMP and then transferred to the acceptor end of tRNA(Ala). Also edits incorrectly charged Ser-tRNA(Ala) and Gly-tRNA(Ala) via its editing domain.</text>
</comment>
<dbReference type="InterPro" id="IPR003156">
    <property type="entry name" value="DHHA1_dom"/>
</dbReference>
<dbReference type="Pfam" id="PF01411">
    <property type="entry name" value="tRNA-synt_2c"/>
    <property type="match status" value="1"/>
</dbReference>
<dbReference type="PROSITE" id="PS50860">
    <property type="entry name" value="AA_TRNA_LIGASE_II_ALA"/>
    <property type="match status" value="1"/>
</dbReference>
<dbReference type="GO" id="GO:0004813">
    <property type="term" value="F:alanine-tRNA ligase activity"/>
    <property type="evidence" value="ECO:0007669"/>
    <property type="project" value="UniProtKB-UniRule"/>
</dbReference>
<keyword evidence="5 11" id="KW-0547">Nucleotide-binding</keyword>
<keyword evidence="6 11" id="KW-0862">Zinc</keyword>
<dbReference type="Gene3D" id="2.40.30.130">
    <property type="match status" value="1"/>
</dbReference>
<accession>A0A7W9AKG2</accession>
<evidence type="ECO:0000256" key="5">
    <source>
        <dbReference type="ARBA" id="ARBA00022741"/>
    </source>
</evidence>
<dbReference type="SUPFAM" id="SSF55681">
    <property type="entry name" value="Class II aaRS and biotin synthetases"/>
    <property type="match status" value="1"/>
</dbReference>
<dbReference type="Gene3D" id="3.10.310.40">
    <property type="match status" value="1"/>
</dbReference>
<dbReference type="FunFam" id="3.30.54.20:FF:000001">
    <property type="entry name" value="Alanine--tRNA ligase"/>
    <property type="match status" value="1"/>
</dbReference>
<evidence type="ECO:0000256" key="4">
    <source>
        <dbReference type="ARBA" id="ARBA00022723"/>
    </source>
</evidence>
<keyword evidence="4 11" id="KW-0479">Metal-binding</keyword>
<dbReference type="FunFam" id="3.30.930.10:FF:000004">
    <property type="entry name" value="Alanine--tRNA ligase"/>
    <property type="match status" value="1"/>
</dbReference>
<dbReference type="HAMAP" id="MF_00036_B">
    <property type="entry name" value="Ala_tRNA_synth_B"/>
    <property type="match status" value="1"/>
</dbReference>
<dbReference type="InterPro" id="IPR018165">
    <property type="entry name" value="Ala-tRNA-synth_IIc_core"/>
</dbReference>
<dbReference type="AlphaFoldDB" id="A0A7W9AKG2"/>
<dbReference type="InterPro" id="IPR009000">
    <property type="entry name" value="Transl_B-barrel_sf"/>
</dbReference>